<dbReference type="SUPFAM" id="SSF54427">
    <property type="entry name" value="NTF2-like"/>
    <property type="match status" value="1"/>
</dbReference>
<evidence type="ECO:0000313" key="3">
    <source>
        <dbReference type="Proteomes" id="UP000746503"/>
    </source>
</evidence>
<dbReference type="RefSeq" id="WP_167932970.1">
    <property type="nucleotide sequence ID" value="NZ_JAAVJB010000051.1"/>
</dbReference>
<dbReference type="InterPro" id="IPR037401">
    <property type="entry name" value="SnoaL-like"/>
</dbReference>
<organism evidence="2 3">
    <name type="scientific">Streptomyces spiramenti</name>
    <dbReference type="NCBI Taxonomy" id="2720606"/>
    <lineage>
        <taxon>Bacteria</taxon>
        <taxon>Bacillati</taxon>
        <taxon>Actinomycetota</taxon>
        <taxon>Actinomycetes</taxon>
        <taxon>Kitasatosporales</taxon>
        <taxon>Streptomycetaceae</taxon>
        <taxon>Streptomyces</taxon>
    </lineage>
</organism>
<keyword evidence="3" id="KW-1185">Reference proteome</keyword>
<dbReference type="Proteomes" id="UP000746503">
    <property type="component" value="Unassembled WGS sequence"/>
</dbReference>
<reference evidence="2 3" key="1">
    <citation type="submission" date="2020-03" db="EMBL/GenBank/DDBJ databases">
        <title>Draft genome of Streptomyces sp. ventii, isolated from the Axial Seamount in the Pacific Ocean, and resequencing of the two type strains Streptomyces lonarensis strain NCL 716 and Streptomyces bohaiensis strain 11A07.</title>
        <authorList>
            <person name="Loughran R.M."/>
            <person name="Pfannmuller K.M."/>
            <person name="Wasson B.J."/>
            <person name="Deadmond M.C."/>
            <person name="Paddock B.E."/>
            <person name="Koyack M.J."/>
            <person name="Gallegos D.A."/>
            <person name="Mitchell E.A."/>
            <person name="Ushijima B."/>
            <person name="Saw J.H."/>
            <person name="Mcphail K.L."/>
            <person name="Videau P."/>
        </authorList>
    </citation>
    <scope>NUCLEOTIDE SEQUENCE [LARGE SCALE GENOMIC DNA]</scope>
    <source>
        <strain evidence="3">5675061</strain>
    </source>
</reference>
<protein>
    <submittedName>
        <fullName evidence="2">Nuclear transport factor 2 family protein</fullName>
    </submittedName>
</protein>
<accession>A0ABX1AGY8</accession>
<sequence>MNTSGDVRPAVSAILTAVGVDHVRLSYHYLDAGDVEGYGSLLDENIEVAQPGSVHGNGRAEVLRSHGSPDRPPVIHRIHKIVADGDSVVALGRLVRGPGAPAELDFVDHFTISPEGMLLSCRRYFHTDPR</sequence>
<dbReference type="Pfam" id="PF12680">
    <property type="entry name" value="SnoaL_2"/>
    <property type="match status" value="1"/>
</dbReference>
<comment type="caution">
    <text evidence="2">The sequence shown here is derived from an EMBL/GenBank/DDBJ whole genome shotgun (WGS) entry which is preliminary data.</text>
</comment>
<proteinExistence type="predicted"/>
<dbReference type="InterPro" id="IPR032710">
    <property type="entry name" value="NTF2-like_dom_sf"/>
</dbReference>
<gene>
    <name evidence="2" type="ORF">HCJ92_09120</name>
</gene>
<feature type="domain" description="SnoaL-like" evidence="1">
    <location>
        <begin position="24"/>
        <end position="114"/>
    </location>
</feature>
<dbReference type="EMBL" id="JAAVJB010000051">
    <property type="protein sequence ID" value="NJP66444.1"/>
    <property type="molecule type" value="Genomic_DNA"/>
</dbReference>
<name>A0ABX1AGY8_9ACTN</name>
<evidence type="ECO:0000259" key="1">
    <source>
        <dbReference type="Pfam" id="PF12680"/>
    </source>
</evidence>
<dbReference type="Gene3D" id="3.10.450.50">
    <property type="match status" value="1"/>
</dbReference>
<evidence type="ECO:0000313" key="2">
    <source>
        <dbReference type="EMBL" id="NJP66444.1"/>
    </source>
</evidence>